<name>A0A1M7R9V9_9BURK</name>
<dbReference type="Proteomes" id="UP000184339">
    <property type="component" value="Unassembled WGS sequence"/>
</dbReference>
<evidence type="ECO:0000313" key="2">
    <source>
        <dbReference type="Proteomes" id="UP000184339"/>
    </source>
</evidence>
<keyword evidence="2" id="KW-1185">Reference proteome</keyword>
<accession>A0A1M7R9V9</accession>
<evidence type="ECO:0000313" key="1">
    <source>
        <dbReference type="EMBL" id="SHN43013.1"/>
    </source>
</evidence>
<organism evidence="1 2">
    <name type="scientific">Duganella sacchari</name>
    <dbReference type="NCBI Taxonomy" id="551987"/>
    <lineage>
        <taxon>Bacteria</taxon>
        <taxon>Pseudomonadati</taxon>
        <taxon>Pseudomonadota</taxon>
        <taxon>Betaproteobacteria</taxon>
        <taxon>Burkholderiales</taxon>
        <taxon>Oxalobacteraceae</taxon>
        <taxon>Telluria group</taxon>
        <taxon>Duganella</taxon>
    </lineage>
</organism>
<protein>
    <submittedName>
        <fullName evidence="1">Uncharacterized protein</fullName>
    </submittedName>
</protein>
<reference evidence="2" key="1">
    <citation type="submission" date="2016-11" db="EMBL/GenBank/DDBJ databases">
        <authorList>
            <person name="Varghese N."/>
            <person name="Submissions S."/>
        </authorList>
    </citation>
    <scope>NUCLEOTIDE SEQUENCE [LARGE SCALE GENOMIC DNA]</scope>
    <source>
        <strain evidence="2">Sac-22</strain>
    </source>
</reference>
<proteinExistence type="predicted"/>
<gene>
    <name evidence="1" type="ORF">SAMN05192549_115151</name>
</gene>
<dbReference type="EMBL" id="FRCX01000015">
    <property type="protein sequence ID" value="SHN43013.1"/>
    <property type="molecule type" value="Genomic_DNA"/>
</dbReference>
<dbReference type="STRING" id="551987.SAMN05192549_115151"/>
<dbReference type="AlphaFoldDB" id="A0A1M7R9V9"/>
<sequence length="691" mass="77644">MLLLRKISAERACLWLTDEDGAATMFELDEFSWLNANDVIAFLQPAIDFYNGRRVSTQKNYMSKLRLFGKEMRRLGVNALPEGEEAWQTFIFDAFTIWMTRACKATISSNAGVWDSIIRPFLQLLRDVADLIPLGVIVPDASQAVTDDISSEDSLIGNVNPEEVSRTDQLVVTIDLERSDAEYLDELRDELVHRSSILEQCCLAWWEQVEQHYRYGADLIAGTNWQGLLERLMSGKYLDPQFGRRGGARFHFANGRSKESLGNLLSILAKLHGRNTNKALIEKTASLPCYSCIRIPNSAPETVSPLVTLRQRLNWMLGNLCATDYSCAMVLLTMNHPKFTTSSLLKAKLKDKNGHPYVEVDDFGTSFRIDKHRANTIKSETLSVHCESILNLIIEMTSHRRDELSRIQSPFANSLFLIGNRSQIMPLDPTHATSFLSGWPWMNSRAERRWLGSYFPQLEKAGISQGTLTLRRVRATQGVLAWFSSGSAESMARTLGNTAAVSVENYLPRALLNAWNTRQLRRFQNIWLSVAAANESYQVTATDFSDLSALNSFLLRAIEILPNGSSPLANELHERLQRSISGQSSTQLPEGALSIPASKNCLLALYLYKEAAALAGISPSALRTIDISTGICPNDIITLSDLVRSRAIEDRNPKVRQAHENAVKELPEIMARTNWQHLFARWGNNYEQLPE</sequence>